<accession>A0ABT0C347</accession>
<dbReference type="Proteomes" id="UP001165444">
    <property type="component" value="Unassembled WGS sequence"/>
</dbReference>
<protein>
    <submittedName>
        <fullName evidence="1">Uncharacterized protein</fullName>
    </submittedName>
</protein>
<organism evidence="1 2">
    <name type="scientific">Parabacteroides faecalis</name>
    <dbReference type="NCBI Taxonomy" id="2924040"/>
    <lineage>
        <taxon>Bacteria</taxon>
        <taxon>Pseudomonadati</taxon>
        <taxon>Bacteroidota</taxon>
        <taxon>Bacteroidia</taxon>
        <taxon>Bacteroidales</taxon>
        <taxon>Tannerellaceae</taxon>
        <taxon>Parabacteroides</taxon>
    </lineage>
</organism>
<gene>
    <name evidence="1" type="ORF">MUN53_12635</name>
</gene>
<dbReference type="EMBL" id="JAKZMM010000033">
    <property type="protein sequence ID" value="MCJ2381444.1"/>
    <property type="molecule type" value="Genomic_DNA"/>
</dbReference>
<reference evidence="1 2" key="1">
    <citation type="submission" date="2022-03" db="EMBL/GenBank/DDBJ databases">
        <title>Parabacteroides sp. nov. isolated from swine feces.</title>
        <authorList>
            <person name="Bak J.E."/>
        </authorList>
    </citation>
    <scope>NUCLEOTIDE SEQUENCE [LARGE SCALE GENOMIC DNA]</scope>
    <source>
        <strain evidence="1 2">AGMB00274</strain>
    </source>
</reference>
<sequence length="88" mass="10348">MKLKILPEEKLVSKSPENTFLRKTWLSEAPTRLFSEKIGFRDSRRYFLGEKSAFGLPERAFDEKNVVSGKIFVEILSFKRKNAYLFLE</sequence>
<keyword evidence="2" id="KW-1185">Reference proteome</keyword>
<comment type="caution">
    <text evidence="1">The sequence shown here is derived from an EMBL/GenBank/DDBJ whole genome shotgun (WGS) entry which is preliminary data.</text>
</comment>
<proteinExistence type="predicted"/>
<dbReference type="RefSeq" id="WP_243325803.1">
    <property type="nucleotide sequence ID" value="NZ_JAKZMM010000033.1"/>
</dbReference>
<evidence type="ECO:0000313" key="1">
    <source>
        <dbReference type="EMBL" id="MCJ2381444.1"/>
    </source>
</evidence>
<evidence type="ECO:0000313" key="2">
    <source>
        <dbReference type="Proteomes" id="UP001165444"/>
    </source>
</evidence>
<name>A0ABT0C347_9BACT</name>